<dbReference type="Proteomes" id="UP000196877">
    <property type="component" value="Chromosome"/>
</dbReference>
<dbReference type="PANTHER" id="PTHR43415:SF4">
    <property type="entry name" value="N-ACETYLTRANSFERASE DOMAIN-CONTAINING PROTEIN"/>
    <property type="match status" value="1"/>
</dbReference>
<organism evidence="2 3">
    <name type="scientific">Bacillus sonorensis</name>
    <dbReference type="NCBI Taxonomy" id="119858"/>
    <lineage>
        <taxon>Bacteria</taxon>
        <taxon>Bacillati</taxon>
        <taxon>Bacillota</taxon>
        <taxon>Bacilli</taxon>
        <taxon>Bacillales</taxon>
        <taxon>Bacillaceae</taxon>
        <taxon>Bacillus</taxon>
    </lineage>
</organism>
<sequence length="189" mass="22229">MAPIHGEKVKLRQITMDDLPGLWNMIYGVKKPEWKKWDAPYFPLQPEPYQYFIDSFLPALKDKPPRYAAIEIGGVLKGTVSYYWECRPTRWLECGIVIYDPLYWNGGYGTEAVKLWGGYLFENMDIPRIGMTTWSGNQRMMKCAEKAGFTMEGRIRKVRYYNGTYYDSIRYGMLREEWEQICGHGCRTL</sequence>
<dbReference type="RefSeq" id="WP_006636780.1">
    <property type="nucleotide sequence ID" value="NZ_CABJEH010000001.1"/>
</dbReference>
<dbReference type="EC" id="2.3.1.-" evidence="2"/>
<dbReference type="InterPro" id="IPR016181">
    <property type="entry name" value="Acyl_CoA_acyltransferase"/>
</dbReference>
<dbReference type="SUPFAM" id="SSF55729">
    <property type="entry name" value="Acyl-CoA N-acyltransferases (Nat)"/>
    <property type="match status" value="1"/>
</dbReference>
<proteinExistence type="predicted"/>
<feature type="domain" description="N-acetyltransferase" evidence="1">
    <location>
        <begin position="9"/>
        <end position="172"/>
    </location>
</feature>
<keyword evidence="3" id="KW-1185">Reference proteome</keyword>
<evidence type="ECO:0000313" key="3">
    <source>
        <dbReference type="Proteomes" id="UP000196877"/>
    </source>
</evidence>
<dbReference type="PANTHER" id="PTHR43415">
    <property type="entry name" value="SPERMIDINE N(1)-ACETYLTRANSFERASE"/>
    <property type="match status" value="1"/>
</dbReference>
<dbReference type="GeneID" id="92852395"/>
<name>A0ABM6LLB5_9BACI</name>
<dbReference type="GO" id="GO:0016746">
    <property type="term" value="F:acyltransferase activity"/>
    <property type="evidence" value="ECO:0007669"/>
    <property type="project" value="UniProtKB-KW"/>
</dbReference>
<dbReference type="EMBL" id="CP021920">
    <property type="protein sequence ID" value="ASB90167.1"/>
    <property type="molecule type" value="Genomic_DNA"/>
</dbReference>
<protein>
    <submittedName>
        <fullName evidence="2">Ribosomal N-acetyltransferase YdaF</fullName>
        <ecNumber evidence="2">2.3.1.-</ecNumber>
    </submittedName>
</protein>
<gene>
    <name evidence="2" type="ORF">S101395_03661</name>
</gene>
<reference evidence="2 3" key="1">
    <citation type="submission" date="2017-06" db="EMBL/GenBank/DDBJ databases">
        <title>Genome sequence of Bacillus sonorensis strain SRCM101395.</title>
        <authorList>
            <person name="Cho S.H."/>
        </authorList>
    </citation>
    <scope>NUCLEOTIDE SEQUENCE [LARGE SCALE GENOMIC DNA]</scope>
    <source>
        <strain evidence="2 3">SRCM101395</strain>
    </source>
</reference>
<keyword evidence="2" id="KW-0012">Acyltransferase</keyword>
<evidence type="ECO:0000259" key="1">
    <source>
        <dbReference type="PROSITE" id="PS51186"/>
    </source>
</evidence>
<dbReference type="InterPro" id="IPR000182">
    <property type="entry name" value="GNAT_dom"/>
</dbReference>
<dbReference type="Gene3D" id="3.40.630.30">
    <property type="match status" value="1"/>
</dbReference>
<dbReference type="Pfam" id="PF13302">
    <property type="entry name" value="Acetyltransf_3"/>
    <property type="match status" value="1"/>
</dbReference>
<keyword evidence="2" id="KW-0808">Transferase</keyword>
<evidence type="ECO:0000313" key="2">
    <source>
        <dbReference type="EMBL" id="ASB90167.1"/>
    </source>
</evidence>
<dbReference type="PROSITE" id="PS51186">
    <property type="entry name" value="GNAT"/>
    <property type="match status" value="1"/>
</dbReference>
<accession>A0ABM6LLB5</accession>